<evidence type="ECO:0000256" key="6">
    <source>
        <dbReference type="SAM" id="Phobius"/>
    </source>
</evidence>
<dbReference type="PANTHER" id="PTHR31234:SF39">
    <property type="entry name" value="HARPIN-INDUCED PROTEIN 1 CONTAINING PROTEIN, EXPRESSED"/>
    <property type="match status" value="1"/>
</dbReference>
<keyword evidence="2 6" id="KW-0812">Transmembrane</keyword>
<evidence type="ECO:0000313" key="9">
    <source>
        <dbReference type="Proteomes" id="UP001417504"/>
    </source>
</evidence>
<dbReference type="GO" id="GO:0098542">
    <property type="term" value="P:defense response to other organism"/>
    <property type="evidence" value="ECO:0007669"/>
    <property type="project" value="InterPro"/>
</dbReference>
<protein>
    <recommendedName>
        <fullName evidence="7">Late embryogenesis abundant protein LEA-2 subgroup domain-containing protein</fullName>
    </recommendedName>
</protein>
<gene>
    <name evidence="8" type="ORF">Sjap_001326</name>
</gene>
<dbReference type="Pfam" id="PF03168">
    <property type="entry name" value="LEA_2"/>
    <property type="match status" value="1"/>
</dbReference>
<dbReference type="GO" id="GO:0005886">
    <property type="term" value="C:plasma membrane"/>
    <property type="evidence" value="ECO:0007669"/>
    <property type="project" value="TreeGrafter"/>
</dbReference>
<evidence type="ECO:0000256" key="4">
    <source>
        <dbReference type="ARBA" id="ARBA00023136"/>
    </source>
</evidence>
<evidence type="ECO:0000256" key="1">
    <source>
        <dbReference type="ARBA" id="ARBA00004167"/>
    </source>
</evidence>
<name>A0AAP0KJR8_9MAGN</name>
<dbReference type="InterPro" id="IPR044839">
    <property type="entry name" value="NDR1-like"/>
</dbReference>
<keyword evidence="9" id="KW-1185">Reference proteome</keyword>
<sequence length="208" mass="23041">MAPPPAQPPRQHPAEGRPKGRSPRLITGIAITTLTLVALVGLAVLVTWLSIRPKGLNYTVEEAQVHGLNVAQNHLNASFDLVLKAHNPNHKISVYYDSIEVSVLYSDQQTLAFDVVEPFYQRSRNVTRFESKPVARAVPLLSSVSRDLEVGKSSGVIDQLAVRVKAKIRFKLGSWRSSQYVLRALCFSIVVHLDSSKAFEEIDCDVDI</sequence>
<keyword evidence="4 6" id="KW-0472">Membrane</keyword>
<proteinExistence type="predicted"/>
<keyword evidence="3 6" id="KW-1133">Transmembrane helix</keyword>
<dbReference type="InterPro" id="IPR004864">
    <property type="entry name" value="LEA_2"/>
</dbReference>
<dbReference type="Proteomes" id="UP001417504">
    <property type="component" value="Unassembled WGS sequence"/>
</dbReference>
<feature type="compositionally biased region" description="Pro residues" evidence="5">
    <location>
        <begin position="1"/>
        <end position="11"/>
    </location>
</feature>
<evidence type="ECO:0000256" key="2">
    <source>
        <dbReference type="ARBA" id="ARBA00022692"/>
    </source>
</evidence>
<feature type="transmembrane region" description="Helical" evidence="6">
    <location>
        <begin position="25"/>
        <end position="49"/>
    </location>
</feature>
<accession>A0AAP0KJR8</accession>
<feature type="domain" description="Late embryogenesis abundant protein LEA-2 subgroup" evidence="7">
    <location>
        <begin position="83"/>
        <end position="174"/>
    </location>
</feature>
<feature type="region of interest" description="Disordered" evidence="5">
    <location>
        <begin position="1"/>
        <end position="22"/>
    </location>
</feature>
<dbReference type="PANTHER" id="PTHR31234">
    <property type="entry name" value="LATE EMBRYOGENESIS ABUNDANT (LEA) HYDROXYPROLINE-RICH GLYCOPROTEIN FAMILY"/>
    <property type="match status" value="1"/>
</dbReference>
<comment type="subcellular location">
    <subcellularLocation>
        <location evidence="1">Membrane</location>
        <topology evidence="1">Single-pass membrane protein</topology>
    </subcellularLocation>
</comment>
<dbReference type="AlphaFoldDB" id="A0AAP0KJR8"/>
<reference evidence="8 9" key="1">
    <citation type="submission" date="2024-01" db="EMBL/GenBank/DDBJ databases">
        <title>Genome assemblies of Stephania.</title>
        <authorList>
            <person name="Yang L."/>
        </authorList>
    </citation>
    <scope>NUCLEOTIDE SEQUENCE [LARGE SCALE GENOMIC DNA]</scope>
    <source>
        <strain evidence="8">QJT</strain>
        <tissue evidence="8">Leaf</tissue>
    </source>
</reference>
<evidence type="ECO:0000256" key="5">
    <source>
        <dbReference type="SAM" id="MobiDB-lite"/>
    </source>
</evidence>
<evidence type="ECO:0000313" key="8">
    <source>
        <dbReference type="EMBL" id="KAK9153846.1"/>
    </source>
</evidence>
<organism evidence="8 9">
    <name type="scientific">Stephania japonica</name>
    <dbReference type="NCBI Taxonomy" id="461633"/>
    <lineage>
        <taxon>Eukaryota</taxon>
        <taxon>Viridiplantae</taxon>
        <taxon>Streptophyta</taxon>
        <taxon>Embryophyta</taxon>
        <taxon>Tracheophyta</taxon>
        <taxon>Spermatophyta</taxon>
        <taxon>Magnoliopsida</taxon>
        <taxon>Ranunculales</taxon>
        <taxon>Menispermaceae</taxon>
        <taxon>Menispermoideae</taxon>
        <taxon>Cissampelideae</taxon>
        <taxon>Stephania</taxon>
    </lineage>
</organism>
<comment type="caution">
    <text evidence="8">The sequence shown here is derived from an EMBL/GenBank/DDBJ whole genome shotgun (WGS) entry which is preliminary data.</text>
</comment>
<evidence type="ECO:0000256" key="3">
    <source>
        <dbReference type="ARBA" id="ARBA00022989"/>
    </source>
</evidence>
<evidence type="ECO:0000259" key="7">
    <source>
        <dbReference type="Pfam" id="PF03168"/>
    </source>
</evidence>
<dbReference type="EMBL" id="JBBNAE010000001">
    <property type="protein sequence ID" value="KAK9153846.1"/>
    <property type="molecule type" value="Genomic_DNA"/>
</dbReference>